<proteinExistence type="predicted"/>
<protein>
    <submittedName>
        <fullName evidence="3">Uncharacterized protein</fullName>
    </submittedName>
</protein>
<feature type="chain" id="PRO_5002877257" evidence="2">
    <location>
        <begin position="21"/>
        <end position="196"/>
    </location>
</feature>
<dbReference type="OrthoDB" id="4226673at2759"/>
<feature type="signal peptide" evidence="2">
    <location>
        <begin position="1"/>
        <end position="20"/>
    </location>
</feature>
<dbReference type="AlphaFoldDB" id="B8LVW1"/>
<dbReference type="HOGENOM" id="CLU_1391059_0_0_1"/>
<dbReference type="GeneID" id="8101954"/>
<feature type="region of interest" description="Disordered" evidence="1">
    <location>
        <begin position="80"/>
        <end position="182"/>
    </location>
</feature>
<keyword evidence="2" id="KW-0732">Signal</keyword>
<dbReference type="OMA" id="TWSTAWS"/>
<evidence type="ECO:0000313" key="4">
    <source>
        <dbReference type="Proteomes" id="UP000001745"/>
    </source>
</evidence>
<dbReference type="EMBL" id="EQ962652">
    <property type="protein sequence ID" value="EED24327.1"/>
    <property type="molecule type" value="Genomic_DNA"/>
</dbReference>
<evidence type="ECO:0000256" key="2">
    <source>
        <dbReference type="SAM" id="SignalP"/>
    </source>
</evidence>
<name>B8LVW1_TALSN</name>
<evidence type="ECO:0000256" key="1">
    <source>
        <dbReference type="SAM" id="MobiDB-lite"/>
    </source>
</evidence>
<organism evidence="3 4">
    <name type="scientific">Talaromyces stipitatus (strain ATCC 10500 / CBS 375.48 / QM 6759 / NRRL 1006)</name>
    <name type="common">Penicillium stipitatum</name>
    <dbReference type="NCBI Taxonomy" id="441959"/>
    <lineage>
        <taxon>Eukaryota</taxon>
        <taxon>Fungi</taxon>
        <taxon>Dikarya</taxon>
        <taxon>Ascomycota</taxon>
        <taxon>Pezizomycotina</taxon>
        <taxon>Eurotiomycetes</taxon>
        <taxon>Eurotiomycetidae</taxon>
        <taxon>Eurotiales</taxon>
        <taxon>Trichocomaceae</taxon>
        <taxon>Talaromyces</taxon>
        <taxon>Talaromyces sect. Talaromyces</taxon>
    </lineage>
</organism>
<dbReference type="RefSeq" id="XP_002341714.1">
    <property type="nucleotide sequence ID" value="XM_002341673.1"/>
</dbReference>
<accession>B8LVW1</accession>
<dbReference type="VEuPathDB" id="FungiDB:TSTA_076940"/>
<gene>
    <name evidence="3" type="ORF">TSTA_076940</name>
</gene>
<reference evidence="4" key="1">
    <citation type="journal article" date="2015" name="Genome Announc.">
        <title>Genome sequence of the AIDS-associated pathogen Penicillium marneffei (ATCC18224) and its near taxonomic relative Talaromyces stipitatus (ATCC10500).</title>
        <authorList>
            <person name="Nierman W.C."/>
            <person name="Fedorova-Abrams N.D."/>
            <person name="Andrianopoulos A."/>
        </authorList>
    </citation>
    <scope>NUCLEOTIDE SEQUENCE [LARGE SCALE GENOMIC DNA]</scope>
    <source>
        <strain evidence="4">ATCC 10500 / CBS 375.48 / QM 6759 / NRRL 1006</strain>
    </source>
</reference>
<sequence>MYFQNLAAVSVALLAGTSMAAQYNGGEIPSNLRNGRAKLRAIDLLSGSSSAQVVTVTPFAGAGADASKVMLSMSSIAKASSSAAPSLSKPRPSSKFKSSAKPSKSVAAGSSSAHRPAQETHAAQKPSTSPSSANDVSVPVQELAEQADSTTNKDSDKPFWSKPISKPNGKPRPNALDFSEAPEIRVDDKDSCSLRC</sequence>
<keyword evidence="4" id="KW-1185">Reference proteome</keyword>
<evidence type="ECO:0000313" key="3">
    <source>
        <dbReference type="EMBL" id="EED24327.1"/>
    </source>
</evidence>
<feature type="compositionally biased region" description="Low complexity" evidence="1">
    <location>
        <begin position="80"/>
        <end position="113"/>
    </location>
</feature>
<dbReference type="InParanoid" id="B8LVW1"/>
<feature type="compositionally biased region" description="Polar residues" evidence="1">
    <location>
        <begin position="125"/>
        <end position="135"/>
    </location>
</feature>
<dbReference type="PhylomeDB" id="B8LVW1"/>
<dbReference type="Proteomes" id="UP000001745">
    <property type="component" value="Unassembled WGS sequence"/>
</dbReference>